<evidence type="ECO:0000256" key="5">
    <source>
        <dbReference type="ARBA" id="ARBA00022989"/>
    </source>
</evidence>
<evidence type="ECO:0000256" key="6">
    <source>
        <dbReference type="ARBA" id="ARBA00023136"/>
    </source>
</evidence>
<dbReference type="EnsemblMetazoa" id="GBRI042703-RA">
    <property type="protein sequence ID" value="GBRI042703-PA"/>
    <property type="gene ID" value="GBRI042703"/>
</dbReference>
<keyword evidence="10" id="KW-1185">Reference proteome</keyword>
<dbReference type="InterPro" id="IPR026082">
    <property type="entry name" value="ABCA"/>
</dbReference>
<keyword evidence="5 7" id="KW-1133">Transmembrane helix</keyword>
<keyword evidence="3" id="KW-0547">Nucleotide-binding</keyword>
<evidence type="ECO:0000256" key="7">
    <source>
        <dbReference type="SAM" id="Phobius"/>
    </source>
</evidence>
<dbReference type="VEuPathDB" id="VectorBase:GBRI042703"/>
<feature type="transmembrane region" description="Helical" evidence="7">
    <location>
        <begin position="1072"/>
        <end position="1089"/>
    </location>
</feature>
<feature type="transmembrane region" description="Helical" evidence="7">
    <location>
        <begin position="1167"/>
        <end position="1186"/>
    </location>
</feature>
<evidence type="ECO:0000256" key="1">
    <source>
        <dbReference type="ARBA" id="ARBA00004141"/>
    </source>
</evidence>
<evidence type="ECO:0000313" key="10">
    <source>
        <dbReference type="Proteomes" id="UP000091820"/>
    </source>
</evidence>
<comment type="subcellular location">
    <subcellularLocation>
        <location evidence="1">Membrane</location>
        <topology evidence="1">Multi-pass membrane protein</topology>
    </subcellularLocation>
</comment>
<organism evidence="9 10">
    <name type="scientific">Glossina brevipalpis</name>
    <dbReference type="NCBI Taxonomy" id="37001"/>
    <lineage>
        <taxon>Eukaryota</taxon>
        <taxon>Metazoa</taxon>
        <taxon>Ecdysozoa</taxon>
        <taxon>Arthropoda</taxon>
        <taxon>Hexapoda</taxon>
        <taxon>Insecta</taxon>
        <taxon>Pterygota</taxon>
        <taxon>Neoptera</taxon>
        <taxon>Endopterygota</taxon>
        <taxon>Diptera</taxon>
        <taxon>Brachycera</taxon>
        <taxon>Muscomorpha</taxon>
        <taxon>Hippoboscoidea</taxon>
        <taxon>Glossinidae</taxon>
        <taxon>Glossina</taxon>
    </lineage>
</organism>
<proteinExistence type="predicted"/>
<evidence type="ECO:0000256" key="2">
    <source>
        <dbReference type="ARBA" id="ARBA00022692"/>
    </source>
</evidence>
<dbReference type="InterPro" id="IPR013525">
    <property type="entry name" value="ABC2_TM"/>
</dbReference>
<feature type="transmembrane region" description="Helical" evidence="7">
    <location>
        <begin position="1101"/>
        <end position="1117"/>
    </location>
</feature>
<feature type="transmembrane region" description="Helical" evidence="7">
    <location>
        <begin position="334"/>
        <end position="359"/>
    </location>
</feature>
<keyword evidence="2 7" id="KW-0812">Transmembrane</keyword>
<feature type="transmembrane region" description="Helical" evidence="7">
    <location>
        <begin position="1014"/>
        <end position="1034"/>
    </location>
</feature>
<dbReference type="InterPro" id="IPR003439">
    <property type="entry name" value="ABC_transporter-like_ATP-bd"/>
</dbReference>
<feature type="transmembrane region" description="Helical" evidence="7">
    <location>
        <begin position="375"/>
        <end position="400"/>
    </location>
</feature>
<dbReference type="SMART" id="SM00382">
    <property type="entry name" value="AAA"/>
    <property type="match status" value="2"/>
</dbReference>
<dbReference type="Pfam" id="PF00005">
    <property type="entry name" value="ABC_tran"/>
    <property type="match status" value="2"/>
</dbReference>
<evidence type="ECO:0000256" key="3">
    <source>
        <dbReference type="ARBA" id="ARBA00022741"/>
    </source>
</evidence>
<reference evidence="10" key="1">
    <citation type="submission" date="2014-03" db="EMBL/GenBank/DDBJ databases">
        <authorList>
            <person name="Aksoy S."/>
            <person name="Warren W."/>
            <person name="Wilson R.K."/>
        </authorList>
    </citation>
    <scope>NUCLEOTIDE SEQUENCE [LARGE SCALE GENOMIC DNA]</scope>
    <source>
        <strain evidence="10">IAEA</strain>
    </source>
</reference>
<sequence length="1641" mass="188170">MWTPATIRSAGSAIASESVNYNSEWNKFLLLAWKNFHIMLSFGSYLLISIISPTTFCVMLIVLRITQGELVVKPAQNYNPVNLAEHWENLINILEERKAILNKKAHGFSYNSFVPKMVIGYAPNTLAFKNIMHLAESRFHPMRVQNFESCSELQKDLVAKSLFCGICFEAKFPSIRKESKFVNDLYPYHFETNLLFPAYLRYYNDTYIGSRWYTHSLYSVEHPYAPRSPDLDDGGYVGYTREGFSHIQNTIASSYLKAIIEEINSPITIPNITLNRFPQGKYVHDAVLQNVGYGISFMLVICNIYPILTLAMIIVGEKENKIKAFTRALGVGNYLHFISWVINASARSLISTIATVILLKVKWYSGVAIFNNTNFLSLLVVICIYNIAGICFCLMVSSFFKYSNVAVANIVYIWFLTYVPFLMSITTYQEGKSIIRLILLCIFHNTTFGYMFRKIVTYEQFGNNFNFIDFFTYYDAATNLSIGTYVLIMMGQCLVYMIISLYVEEVFPGIYGLPQHWNFLFTRKKSYAEKSSKDPIGFAEIGVIRPESFIYEIASSSTVMVDVNKVTKKYGDEEVVKNVSLQLRQNEITVLVGHNASGKTTLVSMICGLIPPTKGSVSIEGFNVIKDRRFACASVGMCMQDTVLYGELSISDQLRFFGYLRGLDTLSVEDDVEKYLHAADLSNKREVLTKNLAAGPRQELAICCALIGRSRVVILDEPNALLDEVARMRNWELITKERFGRTILITESNPDVLEALGDRVAIISHGELQCVGSPAFVKQMYGKGYRLICTKGPECDAESVTDFVRQHISSIIMASEIGNKIMYILDEKYYELFSELFKELESNSKKLHLTNFTLRRMNLYDIYLKMGSLNPAHENRTRLIDILNDQYEGTKVITETRPNLNENSRRIAENYGEAIFWLGVRHSVESTKGESIEEYFFKKDYSFHGNQDIHVGVTFFQDRIVCWFHNYGVHTVPLALNLVHNAIQRHILGEDSSMQLSLTPISGNAVYIDGQERIGISTGTLLAIFVTMSSAFLLSSRNYFQIKNRKSGFYDIKTFAGAHTGITALVEITSEIWFLLFMACSIIVTIIIYQKQIFYPANVYVWYFVIIVTSAFCIYSFNSLMAEFIQDPLHGYLAAVTLAFFGIVFYCHYAQGAGIGYNSTTKPKGSIYFLILPHFAMCNAISTLYYNSEFKRVCDHSEIQIVSKVLEECKVPPNCCHDYSLLNAENGVLHEMIAFLLITSLSWLIILLRQTKHHWDFYIYRRDDYFAQLYEHKVRHYNDESRFSQREVVMELYKIQHMRRSELPKYGVIVNRTGRYFGDKVGCDRVSFAIPRGEAFGIIGVSGCGKTTLFDLISGRVRVSYGRSYIAGVSMLRDYDKYKGLIGYALQASLALQEITVRDILRYICRLRGYPMKSVEEICTNLAKVLGIYDHYAKSLAIISEGTSRMLICTIALMGNPPLIILDMVSDSIDSSGRLKLWRILEKVRIDGTSILCASNSFDEIERFCKRTSLMSYGRICVIAPPMELDKLYSEYYLLRVKFYSKIYRARYDLYERYIYIGCFNKLCKFIIHEFPDAMFQHEVGNYLEFLMPLKTSSMWNTFSIMQSNAYFLNIEDFELTHTFYQSFLEFTQRQHRMVQFIKRS</sequence>
<feature type="transmembrane region" description="Helical" evidence="7">
    <location>
        <begin position="1228"/>
        <end position="1248"/>
    </location>
</feature>
<dbReference type="GO" id="GO:0140359">
    <property type="term" value="F:ABC-type transporter activity"/>
    <property type="evidence" value="ECO:0007669"/>
    <property type="project" value="InterPro"/>
</dbReference>
<feature type="transmembrane region" description="Helical" evidence="7">
    <location>
        <begin position="1129"/>
        <end position="1147"/>
    </location>
</feature>
<evidence type="ECO:0000259" key="8">
    <source>
        <dbReference type="PROSITE" id="PS50893"/>
    </source>
</evidence>
<dbReference type="InterPro" id="IPR027417">
    <property type="entry name" value="P-loop_NTPase"/>
</dbReference>
<reference evidence="9" key="2">
    <citation type="submission" date="2020-05" db="UniProtKB">
        <authorList>
            <consortium name="EnsemblMetazoa"/>
        </authorList>
    </citation>
    <scope>IDENTIFICATION</scope>
    <source>
        <strain evidence="9">IAEA</strain>
    </source>
</reference>
<dbReference type="InterPro" id="IPR003593">
    <property type="entry name" value="AAA+_ATPase"/>
</dbReference>
<feature type="transmembrane region" description="Helical" evidence="7">
    <location>
        <begin position="434"/>
        <end position="452"/>
    </location>
</feature>
<keyword evidence="4" id="KW-0067">ATP-binding</keyword>
<dbReference type="Proteomes" id="UP000091820">
    <property type="component" value="Unassembled WGS sequence"/>
</dbReference>
<dbReference type="Pfam" id="PF12698">
    <property type="entry name" value="ABC2_membrane_3"/>
    <property type="match status" value="1"/>
</dbReference>
<dbReference type="GO" id="GO:0005524">
    <property type="term" value="F:ATP binding"/>
    <property type="evidence" value="ECO:0007669"/>
    <property type="project" value="UniProtKB-KW"/>
</dbReference>
<feature type="transmembrane region" description="Helical" evidence="7">
    <location>
        <begin position="38"/>
        <end position="63"/>
    </location>
</feature>
<feature type="transmembrane region" description="Helical" evidence="7">
    <location>
        <begin position="406"/>
        <end position="427"/>
    </location>
</feature>
<evidence type="ECO:0000313" key="9">
    <source>
        <dbReference type="EnsemblMetazoa" id="GBRI042703-PA"/>
    </source>
</evidence>
<dbReference type="PANTHER" id="PTHR19229">
    <property type="entry name" value="ATP-BINDING CASSETTE TRANSPORTER SUBFAMILY A ABCA"/>
    <property type="match status" value="1"/>
</dbReference>
<feature type="transmembrane region" description="Helical" evidence="7">
    <location>
        <begin position="482"/>
        <end position="503"/>
    </location>
</feature>
<dbReference type="PANTHER" id="PTHR19229:SF250">
    <property type="entry name" value="ABC TRANSPORTER DOMAIN-CONTAINING PROTEIN-RELATED"/>
    <property type="match status" value="1"/>
</dbReference>
<dbReference type="SUPFAM" id="SSF52540">
    <property type="entry name" value="P-loop containing nucleoside triphosphate hydrolases"/>
    <property type="match status" value="2"/>
</dbReference>
<dbReference type="GO" id="GO:0005319">
    <property type="term" value="F:lipid transporter activity"/>
    <property type="evidence" value="ECO:0007669"/>
    <property type="project" value="TreeGrafter"/>
</dbReference>
<dbReference type="GO" id="GO:0016887">
    <property type="term" value="F:ATP hydrolysis activity"/>
    <property type="evidence" value="ECO:0007669"/>
    <property type="project" value="InterPro"/>
</dbReference>
<keyword evidence="6 7" id="KW-0472">Membrane</keyword>
<feature type="domain" description="ABC transporter" evidence="8">
    <location>
        <begin position="561"/>
        <end position="790"/>
    </location>
</feature>
<protein>
    <recommendedName>
        <fullName evidence="8">ABC transporter domain-containing protein</fullName>
    </recommendedName>
</protein>
<dbReference type="GO" id="GO:0016020">
    <property type="term" value="C:membrane"/>
    <property type="evidence" value="ECO:0007669"/>
    <property type="project" value="UniProtKB-SubCell"/>
</dbReference>
<dbReference type="PROSITE" id="PS50893">
    <property type="entry name" value="ABC_TRANSPORTER_2"/>
    <property type="match status" value="2"/>
</dbReference>
<feature type="transmembrane region" description="Helical" evidence="7">
    <location>
        <begin position="291"/>
        <end position="314"/>
    </location>
</feature>
<name>A0A1A9X396_9MUSC</name>
<feature type="domain" description="ABC transporter" evidence="8">
    <location>
        <begin position="1298"/>
        <end position="1538"/>
    </location>
</feature>
<dbReference type="STRING" id="37001.A0A1A9X396"/>
<accession>A0A1A9X396</accession>
<dbReference type="Gene3D" id="3.40.50.300">
    <property type="entry name" value="P-loop containing nucleotide triphosphate hydrolases"/>
    <property type="match status" value="2"/>
</dbReference>
<evidence type="ECO:0000256" key="4">
    <source>
        <dbReference type="ARBA" id="ARBA00022840"/>
    </source>
</evidence>